<dbReference type="SUPFAM" id="SSF158702">
    <property type="entry name" value="Sec63 N-terminal domain-like"/>
    <property type="match status" value="1"/>
</dbReference>
<keyword evidence="1" id="KW-0547">Nucleotide-binding</keyword>
<sequence length="596" mass="65067">MQVDNTISEEVHRRRQQLLINLRLDAQREPNPEALQACCPILEATIPRGVAYHHSGLTQEERRALEEAFLEGDTLRVICCTSTLAAGVNLPARRVIIRKPYVGSSFLSWSQYKQMVGRAGRAGLDSFGESITILQPNDRDAFAQLINSTTSSESSVDNVYGGVCSSSLLYDGSKGLRQLMLSFLGLGIAKSLEELLGCVGQTFFAVQVLNRNGNLSEVAEAVRRQLQQLLRGQLVSLLNSNVTPLPLTKSPLIRGANVAAHNNQQIHEIESTPPEKIELKAGQLGRAAIRGGLDSDHIAGLIDDLRRAARAINTAGPLHLLYLVVPRSAFIASELSDGTGAIMAFNLDWGILFERVSWLSPEEANIISLIGFSDSYLARKAAGQPIRKKQDETPLYRLYLALALSELWPPRCEPLWRVASRYGLSRGALQSLVQSAASLAVGLAHALAAEYASDPELWAFAHLLPDFSSRLAYCVTSELIPLMQLPGVKKARARQLYDAGFKSIGEIASAEPSALVSALAPFLSRRAAQEIVQAAQMTLAERVDTLQKEAADIADLFSIKTESSVEKSEQDDTKENRSVLEEENGQEEEGDVDLFA</sequence>
<comment type="catalytic activity">
    <reaction evidence="5">
        <text>ATP + H2O = ADP + phosphate + H(+)</text>
        <dbReference type="Rhea" id="RHEA:13065"/>
        <dbReference type="ChEBI" id="CHEBI:15377"/>
        <dbReference type="ChEBI" id="CHEBI:15378"/>
        <dbReference type="ChEBI" id="CHEBI:30616"/>
        <dbReference type="ChEBI" id="CHEBI:43474"/>
        <dbReference type="ChEBI" id="CHEBI:456216"/>
        <dbReference type="EC" id="5.6.2.4"/>
    </reaction>
</comment>
<name>A0A564Y682_HYMDI</name>
<keyword evidence="2" id="KW-0378">Hydrolase</keyword>
<evidence type="ECO:0000256" key="3">
    <source>
        <dbReference type="ARBA" id="ARBA00022806"/>
    </source>
</evidence>
<dbReference type="Gene3D" id="1.10.150.20">
    <property type="entry name" value="5' to 3' exonuclease, C-terminal subdomain"/>
    <property type="match status" value="1"/>
</dbReference>
<keyword evidence="4" id="KW-0067">ATP-binding</keyword>
<accession>A0A564Y682</accession>
<dbReference type="PROSITE" id="PS51194">
    <property type="entry name" value="HELICASE_CTER"/>
    <property type="match status" value="1"/>
</dbReference>
<gene>
    <name evidence="8" type="ORF">WMSIL1_LOCUS3087</name>
</gene>
<feature type="region of interest" description="Disordered" evidence="6">
    <location>
        <begin position="562"/>
        <end position="596"/>
    </location>
</feature>
<feature type="compositionally biased region" description="Basic and acidic residues" evidence="6">
    <location>
        <begin position="563"/>
        <end position="580"/>
    </location>
</feature>
<organism evidence="8 9">
    <name type="scientific">Hymenolepis diminuta</name>
    <name type="common">Rat tapeworm</name>
    <dbReference type="NCBI Taxonomy" id="6216"/>
    <lineage>
        <taxon>Eukaryota</taxon>
        <taxon>Metazoa</taxon>
        <taxon>Spiralia</taxon>
        <taxon>Lophotrochozoa</taxon>
        <taxon>Platyhelminthes</taxon>
        <taxon>Cestoda</taxon>
        <taxon>Eucestoda</taxon>
        <taxon>Cyclophyllidea</taxon>
        <taxon>Hymenolepididae</taxon>
        <taxon>Hymenolepis</taxon>
    </lineage>
</organism>
<feature type="domain" description="Helicase C-terminal" evidence="7">
    <location>
        <begin position="1"/>
        <end position="167"/>
    </location>
</feature>
<dbReference type="SMART" id="SM00490">
    <property type="entry name" value="HELICc"/>
    <property type="match status" value="1"/>
</dbReference>
<dbReference type="Pfam" id="PF20470">
    <property type="entry name" value="HTH_61"/>
    <property type="match status" value="1"/>
</dbReference>
<dbReference type="Pfam" id="PF25453">
    <property type="entry name" value="DUF7898"/>
    <property type="match status" value="1"/>
</dbReference>
<reference evidence="8 9" key="1">
    <citation type="submission" date="2019-07" db="EMBL/GenBank/DDBJ databases">
        <authorList>
            <person name="Jastrzebski P J."/>
            <person name="Paukszto L."/>
            <person name="Jastrzebski P J."/>
        </authorList>
    </citation>
    <scope>NUCLEOTIDE SEQUENCE [LARGE SCALE GENOMIC DNA]</scope>
    <source>
        <strain evidence="8 9">WMS-il1</strain>
    </source>
</reference>
<dbReference type="InterPro" id="IPR046931">
    <property type="entry name" value="HTH_61"/>
</dbReference>
<keyword evidence="9" id="KW-1185">Reference proteome</keyword>
<dbReference type="InterPro" id="IPR001650">
    <property type="entry name" value="Helicase_C-like"/>
</dbReference>
<dbReference type="SUPFAM" id="SSF52540">
    <property type="entry name" value="P-loop containing nucleoside triphosphate hydrolases"/>
    <property type="match status" value="1"/>
</dbReference>
<dbReference type="GO" id="GO:0043138">
    <property type="term" value="F:3'-5' DNA helicase activity"/>
    <property type="evidence" value="ECO:0007669"/>
    <property type="project" value="UniProtKB-EC"/>
</dbReference>
<dbReference type="CDD" id="cd18795">
    <property type="entry name" value="SF2_C_Ski2"/>
    <property type="match status" value="1"/>
</dbReference>
<dbReference type="Pfam" id="PF00271">
    <property type="entry name" value="Helicase_C"/>
    <property type="match status" value="1"/>
</dbReference>
<dbReference type="Gene3D" id="1.10.3380.20">
    <property type="match status" value="1"/>
</dbReference>
<dbReference type="PANTHER" id="PTHR47961:SF12">
    <property type="entry name" value="HELICASE POLQ-LIKE"/>
    <property type="match status" value="1"/>
</dbReference>
<keyword evidence="3" id="KW-0347">Helicase</keyword>
<evidence type="ECO:0000256" key="4">
    <source>
        <dbReference type="ARBA" id="ARBA00022840"/>
    </source>
</evidence>
<feature type="compositionally biased region" description="Acidic residues" evidence="6">
    <location>
        <begin position="581"/>
        <end position="596"/>
    </location>
</feature>
<evidence type="ECO:0000313" key="9">
    <source>
        <dbReference type="Proteomes" id="UP000321570"/>
    </source>
</evidence>
<evidence type="ECO:0000259" key="7">
    <source>
        <dbReference type="PROSITE" id="PS51194"/>
    </source>
</evidence>
<evidence type="ECO:0000313" key="8">
    <source>
        <dbReference type="EMBL" id="VUZ42479.1"/>
    </source>
</evidence>
<dbReference type="Pfam" id="PF21099">
    <property type="entry name" value="POLQ_helical"/>
    <property type="match status" value="1"/>
</dbReference>
<dbReference type="GO" id="GO:0005524">
    <property type="term" value="F:ATP binding"/>
    <property type="evidence" value="ECO:0007669"/>
    <property type="project" value="UniProtKB-KW"/>
</dbReference>
<evidence type="ECO:0000256" key="6">
    <source>
        <dbReference type="SAM" id="MobiDB-lite"/>
    </source>
</evidence>
<dbReference type="Gene3D" id="3.40.50.300">
    <property type="entry name" value="P-loop containing nucleotide triphosphate hydrolases"/>
    <property type="match status" value="1"/>
</dbReference>
<evidence type="ECO:0000256" key="1">
    <source>
        <dbReference type="ARBA" id="ARBA00022741"/>
    </source>
</evidence>
<dbReference type="PANTHER" id="PTHR47961">
    <property type="entry name" value="DNA POLYMERASE THETA, PUTATIVE (AFU_ORTHOLOGUE AFUA_1G05260)-RELATED"/>
    <property type="match status" value="1"/>
</dbReference>
<evidence type="ECO:0000256" key="2">
    <source>
        <dbReference type="ARBA" id="ARBA00022801"/>
    </source>
</evidence>
<dbReference type="InterPro" id="IPR057220">
    <property type="entry name" value="DUF7898"/>
</dbReference>
<dbReference type="GO" id="GO:0016787">
    <property type="term" value="F:hydrolase activity"/>
    <property type="evidence" value="ECO:0007669"/>
    <property type="project" value="UniProtKB-KW"/>
</dbReference>
<proteinExistence type="predicted"/>
<dbReference type="Proteomes" id="UP000321570">
    <property type="component" value="Unassembled WGS sequence"/>
</dbReference>
<dbReference type="InterPro" id="IPR048960">
    <property type="entry name" value="POLQ-like_helical"/>
</dbReference>
<evidence type="ECO:0000256" key="5">
    <source>
        <dbReference type="ARBA" id="ARBA00048988"/>
    </source>
</evidence>
<protein>
    <recommendedName>
        <fullName evidence="7">Helicase C-terminal domain-containing protein</fullName>
    </recommendedName>
</protein>
<dbReference type="InterPro" id="IPR027417">
    <property type="entry name" value="P-loop_NTPase"/>
</dbReference>
<dbReference type="InterPro" id="IPR050474">
    <property type="entry name" value="Hel308_SKI2-like"/>
</dbReference>
<dbReference type="EMBL" id="CABIJS010000089">
    <property type="protein sequence ID" value="VUZ42479.1"/>
    <property type="molecule type" value="Genomic_DNA"/>
</dbReference>
<dbReference type="AlphaFoldDB" id="A0A564Y682"/>